<sequence length="307" mass="33669">MMLNLYAVLGVSEIATVAAIAEAIDAAEQQGDLSSKVLQSARFYLLQADKRTEYNRALSRAKQKGTATTDWQAALAESERKQSLPATTAQRSQHVAVYQQPVALASGGNSTLAYAEAPVHKMGKRHWLGLLLCLLITGVLVAVLWQMAQVQLHQNEQITALQKMTAERRLPEDWPTWEQLEGETFLSAKEQANTKLTIYKNATQDLPVMLLPSNKRIDCGERGNQNCAVTFIFDGNNPRTFDAQIVGSSLVFNDMKQLPILMHELSGASSIAASFPKAKDMISLTFERANPASASEPKNSAKSKHKG</sequence>
<name>A0ABY4DXW9_9NEIS</name>
<reference evidence="2 3" key="1">
    <citation type="journal article" date="2022" name="Res Sq">
        <title>Evolution of multicellular longitudinally dividing oral cavity symbionts (Neisseriaceae).</title>
        <authorList>
            <person name="Nyongesa S."/>
            <person name="Weber P."/>
            <person name="Bernet E."/>
            <person name="Pullido F."/>
            <person name="Nieckarz M."/>
            <person name="Delaby M."/>
            <person name="Nieves C."/>
            <person name="Viehboeck T."/>
            <person name="Krause N."/>
            <person name="Rivera-Millot A."/>
            <person name="Nakamura A."/>
            <person name="Vischer N."/>
            <person name="VanNieuwenhze M."/>
            <person name="Brun Y."/>
            <person name="Cava F."/>
            <person name="Bulgheresi S."/>
            <person name="Veyrier F."/>
        </authorList>
    </citation>
    <scope>NUCLEOTIDE SEQUENCE [LARGE SCALE GENOMIC DNA]</scope>
    <source>
        <strain evidence="2 3">SN4</strain>
    </source>
</reference>
<evidence type="ECO:0000313" key="2">
    <source>
        <dbReference type="EMBL" id="UOO88359.1"/>
    </source>
</evidence>
<dbReference type="RefSeq" id="WP_147645463.1">
    <property type="nucleotide sequence ID" value="NZ_CABKVG010000010.1"/>
</dbReference>
<accession>A0ABY4DXW9</accession>
<evidence type="ECO:0000313" key="3">
    <source>
        <dbReference type="Proteomes" id="UP000832011"/>
    </source>
</evidence>
<keyword evidence="1" id="KW-1133">Transmembrane helix</keyword>
<feature type="transmembrane region" description="Helical" evidence="1">
    <location>
        <begin position="127"/>
        <end position="148"/>
    </location>
</feature>
<gene>
    <name evidence="2" type="ORF">LVJ82_12860</name>
</gene>
<keyword evidence="1" id="KW-0812">Transmembrane</keyword>
<keyword evidence="3" id="KW-1185">Reference proteome</keyword>
<protein>
    <submittedName>
        <fullName evidence="2">Uncharacterized protein</fullName>
    </submittedName>
</protein>
<keyword evidence="1" id="KW-0472">Membrane</keyword>
<organism evidence="2 3">
    <name type="scientific">Vitreoscilla massiliensis</name>
    <dbReference type="NCBI Taxonomy" id="1689272"/>
    <lineage>
        <taxon>Bacteria</taxon>
        <taxon>Pseudomonadati</taxon>
        <taxon>Pseudomonadota</taxon>
        <taxon>Betaproteobacteria</taxon>
        <taxon>Neisseriales</taxon>
        <taxon>Neisseriaceae</taxon>
        <taxon>Vitreoscilla</taxon>
    </lineage>
</organism>
<evidence type="ECO:0000256" key="1">
    <source>
        <dbReference type="SAM" id="Phobius"/>
    </source>
</evidence>
<proteinExistence type="predicted"/>
<dbReference type="EMBL" id="CP091511">
    <property type="protein sequence ID" value="UOO88359.1"/>
    <property type="molecule type" value="Genomic_DNA"/>
</dbReference>
<dbReference type="Proteomes" id="UP000832011">
    <property type="component" value="Chromosome"/>
</dbReference>